<proteinExistence type="predicted"/>
<dbReference type="Proteomes" id="UP000287687">
    <property type="component" value="Unassembled WGS sequence"/>
</dbReference>
<comment type="caution">
    <text evidence="1">The sequence shown here is derived from an EMBL/GenBank/DDBJ whole genome shotgun (WGS) entry which is preliminary data.</text>
</comment>
<evidence type="ECO:0000313" key="1">
    <source>
        <dbReference type="EMBL" id="RWX78262.1"/>
    </source>
</evidence>
<protein>
    <recommendedName>
        <fullName evidence="3">DUF3168 domain-containing protein</fullName>
    </recommendedName>
</protein>
<evidence type="ECO:0008006" key="3">
    <source>
        <dbReference type="Google" id="ProtNLM"/>
    </source>
</evidence>
<evidence type="ECO:0000313" key="2">
    <source>
        <dbReference type="Proteomes" id="UP000287687"/>
    </source>
</evidence>
<organism evidence="1 2">
    <name type="scientific">Neorhizobium lilium</name>
    <dbReference type="NCBI Taxonomy" id="2503024"/>
    <lineage>
        <taxon>Bacteria</taxon>
        <taxon>Pseudomonadati</taxon>
        <taxon>Pseudomonadota</taxon>
        <taxon>Alphaproteobacteria</taxon>
        <taxon>Hyphomicrobiales</taxon>
        <taxon>Rhizobiaceae</taxon>
        <taxon>Rhizobium/Agrobacterium group</taxon>
        <taxon>Neorhizobium</taxon>
    </lineage>
</organism>
<dbReference type="OrthoDB" id="7858762at2"/>
<dbReference type="Pfam" id="PF13554">
    <property type="entry name" value="Phage_tail_terminator_5"/>
    <property type="match status" value="1"/>
</dbReference>
<dbReference type="InterPro" id="IPR025395">
    <property type="entry name" value="Phage_tail_terminator-like"/>
</dbReference>
<gene>
    <name evidence="1" type="ORF">EPK99_06415</name>
</gene>
<dbReference type="Gene3D" id="3.30.2000.20">
    <property type="match status" value="1"/>
</dbReference>
<reference evidence="1 2" key="1">
    <citation type="submission" date="2019-01" db="EMBL/GenBank/DDBJ databases">
        <title>The draft genome of Rhizobium sp. 24NR.</title>
        <authorList>
            <person name="Liu L."/>
            <person name="Liang L."/>
            <person name="Shi S."/>
            <person name="Xu L."/>
            <person name="Wang X."/>
            <person name="Li L."/>
            <person name="Zhang X."/>
        </authorList>
    </citation>
    <scope>NUCLEOTIDE SEQUENCE [LARGE SCALE GENOMIC DNA]</scope>
    <source>
        <strain evidence="1 2">24NR</strain>
    </source>
</reference>
<accession>A0A3S3VJU5</accession>
<sequence>MATGTDAMIFSALSTHLRGMPDVLPIAGPNITFPPTGQTKPAKFLKLDFLPNRTRQITLGPDPQQKVGMMQVSVMWPVGNGLTDALDVAGQIIDRFKNQTLFASGVKITINSEPWAARPIQDVDRMNIPVTIPYIAFEPEI</sequence>
<keyword evidence="2" id="KW-1185">Reference proteome</keyword>
<dbReference type="RefSeq" id="WP_128442240.1">
    <property type="nucleotide sequence ID" value="NZ_SBIP01000002.1"/>
</dbReference>
<name>A0A3S3VJU5_9HYPH</name>
<dbReference type="EMBL" id="SBIP01000002">
    <property type="protein sequence ID" value="RWX78262.1"/>
    <property type="molecule type" value="Genomic_DNA"/>
</dbReference>
<dbReference type="AlphaFoldDB" id="A0A3S3VJU5"/>